<dbReference type="InterPro" id="IPR012292">
    <property type="entry name" value="Globin/Proto"/>
</dbReference>
<dbReference type="InterPro" id="IPR044398">
    <property type="entry name" value="Globin-sensor_dom"/>
</dbReference>
<comment type="caution">
    <text evidence="2">The sequence shown here is derived from an EMBL/GenBank/DDBJ whole genome shotgun (WGS) entry which is preliminary data.</text>
</comment>
<dbReference type="SUPFAM" id="SSF46458">
    <property type="entry name" value="Globin-like"/>
    <property type="match status" value="1"/>
</dbReference>
<name>A0A372LRT5_9BACI</name>
<keyword evidence="3" id="KW-1185">Reference proteome</keyword>
<dbReference type="Pfam" id="PF11563">
    <property type="entry name" value="Protoglobin"/>
    <property type="match status" value="1"/>
</dbReference>
<dbReference type="InterPro" id="IPR009050">
    <property type="entry name" value="Globin-like_sf"/>
</dbReference>
<reference evidence="2 3" key="1">
    <citation type="submission" date="2018-08" db="EMBL/GenBank/DDBJ databases">
        <title>Bacillus chawlae sp. nov., Bacillus glennii sp. nov., and Bacillus saganii sp. nov. Isolated from the Vehicle Assembly Building at Kennedy Space Center where the Viking Spacecraft were Assembled.</title>
        <authorList>
            <person name="Seuylemezian A."/>
            <person name="Vaishampayan P."/>
        </authorList>
    </citation>
    <scope>NUCLEOTIDE SEQUENCE [LARGE SCALE GENOMIC DNA]</scope>
    <source>
        <strain evidence="2 3">V47-23a</strain>
    </source>
</reference>
<dbReference type="GO" id="GO:0019825">
    <property type="term" value="F:oxygen binding"/>
    <property type="evidence" value="ECO:0007669"/>
    <property type="project" value="InterPro"/>
</dbReference>
<dbReference type="GO" id="GO:0020037">
    <property type="term" value="F:heme binding"/>
    <property type="evidence" value="ECO:0007669"/>
    <property type="project" value="InterPro"/>
</dbReference>
<proteinExistence type="predicted"/>
<evidence type="ECO:0000313" key="3">
    <source>
        <dbReference type="Proteomes" id="UP000264541"/>
    </source>
</evidence>
<evidence type="ECO:0000313" key="2">
    <source>
        <dbReference type="EMBL" id="RFU70776.1"/>
    </source>
</evidence>
<organism evidence="2 3">
    <name type="scientific">Peribacillus saganii</name>
    <dbReference type="NCBI Taxonomy" id="2303992"/>
    <lineage>
        <taxon>Bacteria</taxon>
        <taxon>Bacillati</taxon>
        <taxon>Bacillota</taxon>
        <taxon>Bacilli</taxon>
        <taxon>Bacillales</taxon>
        <taxon>Bacillaceae</taxon>
        <taxon>Peribacillus</taxon>
    </lineage>
</organism>
<evidence type="ECO:0000259" key="1">
    <source>
        <dbReference type="Pfam" id="PF11563"/>
    </source>
</evidence>
<sequence>MAGFTTYDLSAAQLLQPYVKENIDGIVENFYSNLAHEPSLTKIIEDHSSVDRLKRHLLVYRVVFTEKKAILS</sequence>
<dbReference type="Proteomes" id="UP000264541">
    <property type="component" value="Unassembled WGS sequence"/>
</dbReference>
<dbReference type="Gene3D" id="1.10.490.10">
    <property type="entry name" value="Globins"/>
    <property type="match status" value="1"/>
</dbReference>
<gene>
    <name evidence="2" type="ORF">D0469_04810</name>
</gene>
<feature type="domain" description="Globin-sensor" evidence="1">
    <location>
        <begin position="1"/>
        <end position="65"/>
    </location>
</feature>
<dbReference type="OrthoDB" id="266313at2"/>
<dbReference type="AlphaFoldDB" id="A0A372LRT5"/>
<protein>
    <recommendedName>
        <fullName evidence="1">Globin-sensor domain-containing protein</fullName>
    </recommendedName>
</protein>
<accession>A0A372LRT5</accession>
<dbReference type="EMBL" id="QVTE01000011">
    <property type="protein sequence ID" value="RFU70776.1"/>
    <property type="molecule type" value="Genomic_DNA"/>
</dbReference>